<gene>
    <name evidence="4" type="ORF">L4G47_22700</name>
</gene>
<evidence type="ECO:0000256" key="1">
    <source>
        <dbReference type="ARBA" id="ARBA00022553"/>
    </source>
</evidence>
<organism evidence="4 5">
    <name type="scientific">Pseudomonas petrae</name>
    <dbReference type="NCBI Taxonomy" id="2912190"/>
    <lineage>
        <taxon>Bacteria</taxon>
        <taxon>Pseudomonadati</taxon>
        <taxon>Pseudomonadota</taxon>
        <taxon>Gammaproteobacteria</taxon>
        <taxon>Pseudomonadales</taxon>
        <taxon>Pseudomonadaceae</taxon>
        <taxon>Pseudomonas</taxon>
    </lineage>
</organism>
<name>A0ABS9IC85_9PSED</name>
<dbReference type="PANTHER" id="PTHR44591:SF21">
    <property type="entry name" value="TWO-COMPONENT RESPONSE REGULATOR"/>
    <property type="match status" value="1"/>
</dbReference>
<dbReference type="InterPro" id="IPR050595">
    <property type="entry name" value="Bact_response_regulator"/>
</dbReference>
<dbReference type="Proteomes" id="UP001162905">
    <property type="component" value="Unassembled WGS sequence"/>
</dbReference>
<accession>A0ABS9IC85</accession>
<dbReference type="PROSITE" id="PS50110">
    <property type="entry name" value="RESPONSE_REGULATORY"/>
    <property type="match status" value="1"/>
</dbReference>
<dbReference type="RefSeq" id="WP_237254347.1">
    <property type="nucleotide sequence ID" value="NZ_JAKJXH010000030.1"/>
</dbReference>
<evidence type="ECO:0000313" key="5">
    <source>
        <dbReference type="Proteomes" id="UP001162905"/>
    </source>
</evidence>
<keyword evidence="5" id="KW-1185">Reference proteome</keyword>
<dbReference type="SMART" id="SM00448">
    <property type="entry name" value="REC"/>
    <property type="match status" value="1"/>
</dbReference>
<protein>
    <submittedName>
        <fullName evidence="4">Response regulator</fullName>
    </submittedName>
</protein>
<evidence type="ECO:0000259" key="3">
    <source>
        <dbReference type="PROSITE" id="PS50110"/>
    </source>
</evidence>
<keyword evidence="1 2" id="KW-0597">Phosphoprotein</keyword>
<comment type="caution">
    <text evidence="4">The sequence shown here is derived from an EMBL/GenBank/DDBJ whole genome shotgun (WGS) entry which is preliminary data.</text>
</comment>
<feature type="modified residue" description="4-aspartylphosphate" evidence="2">
    <location>
        <position position="54"/>
    </location>
</feature>
<proteinExistence type="predicted"/>
<dbReference type="InterPro" id="IPR011006">
    <property type="entry name" value="CheY-like_superfamily"/>
</dbReference>
<reference evidence="4" key="1">
    <citation type="submission" date="2022-01" db="EMBL/GenBank/DDBJ databases">
        <title>Pseudomonas sp. nov. isolated from Antarctic regolith.</title>
        <authorList>
            <person name="Novakova D."/>
            <person name="Sedlar K."/>
        </authorList>
    </citation>
    <scope>NUCLEOTIDE SEQUENCE</scope>
    <source>
        <strain evidence="4">P2647</strain>
    </source>
</reference>
<dbReference type="SUPFAM" id="SSF52172">
    <property type="entry name" value="CheY-like"/>
    <property type="match status" value="1"/>
</dbReference>
<dbReference type="Pfam" id="PF00072">
    <property type="entry name" value="Response_reg"/>
    <property type="match status" value="1"/>
</dbReference>
<dbReference type="Gene3D" id="3.40.50.2300">
    <property type="match status" value="1"/>
</dbReference>
<dbReference type="PANTHER" id="PTHR44591">
    <property type="entry name" value="STRESS RESPONSE REGULATOR PROTEIN 1"/>
    <property type="match status" value="1"/>
</dbReference>
<sequence length="125" mass="13696">MGLILVVEDEEIIREFVCEILEDEGFNTHALETADEAATYLESSSADVALLLTDILMPGTLNGADLANLSRNKYPHIPILIMSGHETPESSGVAHPVVFIRKPWSFGQLLQGVNRALGYDKDESL</sequence>
<dbReference type="InterPro" id="IPR001789">
    <property type="entry name" value="Sig_transdc_resp-reg_receiver"/>
</dbReference>
<dbReference type="EMBL" id="JAKJXH010000030">
    <property type="protein sequence ID" value="MCF7545009.1"/>
    <property type="molecule type" value="Genomic_DNA"/>
</dbReference>
<feature type="domain" description="Response regulatory" evidence="3">
    <location>
        <begin position="3"/>
        <end position="117"/>
    </location>
</feature>
<evidence type="ECO:0000313" key="4">
    <source>
        <dbReference type="EMBL" id="MCF7545009.1"/>
    </source>
</evidence>
<evidence type="ECO:0000256" key="2">
    <source>
        <dbReference type="PROSITE-ProRule" id="PRU00169"/>
    </source>
</evidence>